<dbReference type="GO" id="GO:0000287">
    <property type="term" value="F:magnesium ion binding"/>
    <property type="evidence" value="ECO:0007669"/>
    <property type="project" value="UniProtKB-UniRule"/>
</dbReference>
<dbReference type="InterPro" id="IPR005844">
    <property type="entry name" value="A-D-PHexomutase_a/b/a-I"/>
</dbReference>
<dbReference type="SUPFAM" id="SSF53738">
    <property type="entry name" value="Phosphoglucomutase, first 3 domains"/>
    <property type="match status" value="3"/>
</dbReference>
<feature type="modified residue" description="Phosphoserine" evidence="6">
    <location>
        <position position="108"/>
    </location>
</feature>
<evidence type="ECO:0000259" key="9">
    <source>
        <dbReference type="Pfam" id="PF00408"/>
    </source>
</evidence>
<accession>A0A975ARN9</accession>
<dbReference type="FunFam" id="3.40.120.10:FF:000003">
    <property type="entry name" value="Phosphoglucosamine mutase"/>
    <property type="match status" value="1"/>
</dbReference>
<dbReference type="Proteomes" id="UP000639274">
    <property type="component" value="Chromosome"/>
</dbReference>
<dbReference type="InterPro" id="IPR016066">
    <property type="entry name" value="A-D-PHexomutase_CS"/>
</dbReference>
<comment type="PTM">
    <text evidence="6">Activated by phosphorylation.</text>
</comment>
<dbReference type="EC" id="5.4.2.10" evidence="6 8"/>
<feature type="domain" description="Alpha-D-phosphohexomutase alpha/beta/alpha" evidence="10">
    <location>
        <begin position="3"/>
        <end position="141"/>
    </location>
</feature>
<evidence type="ECO:0000259" key="12">
    <source>
        <dbReference type="Pfam" id="PF02880"/>
    </source>
</evidence>
<dbReference type="InterPro" id="IPR050060">
    <property type="entry name" value="Phosphoglucosamine_mutase"/>
</dbReference>
<dbReference type="PANTHER" id="PTHR42946:SF1">
    <property type="entry name" value="PHOSPHOGLUCOMUTASE (ALPHA-D-GLUCOSE-1,6-BISPHOSPHATE-DEPENDENT)"/>
    <property type="match status" value="1"/>
</dbReference>
<evidence type="ECO:0000256" key="8">
    <source>
        <dbReference type="RuleBase" id="RU004327"/>
    </source>
</evidence>
<dbReference type="Gene3D" id="3.30.310.50">
    <property type="entry name" value="Alpha-D-phosphohexomutase, C-terminal domain"/>
    <property type="match status" value="1"/>
</dbReference>
<comment type="similarity">
    <text evidence="1 6 7">Belongs to the phosphohexose mutase family.</text>
</comment>
<dbReference type="InterPro" id="IPR005845">
    <property type="entry name" value="A-D-PHexomutase_a/b/a-II"/>
</dbReference>
<dbReference type="InterPro" id="IPR005846">
    <property type="entry name" value="A-D-PHexomutase_a/b/a-III"/>
</dbReference>
<keyword evidence="4 6" id="KW-0460">Magnesium</keyword>
<dbReference type="InterPro" id="IPR016055">
    <property type="entry name" value="A-D-PHexomutase_a/b/a-I/II/III"/>
</dbReference>
<evidence type="ECO:0000259" key="10">
    <source>
        <dbReference type="Pfam" id="PF02878"/>
    </source>
</evidence>
<dbReference type="PROSITE" id="PS00710">
    <property type="entry name" value="PGM_PMM"/>
    <property type="match status" value="1"/>
</dbReference>
<dbReference type="Pfam" id="PF02879">
    <property type="entry name" value="PGM_PMM_II"/>
    <property type="match status" value="1"/>
</dbReference>
<dbReference type="KEGG" id="lsf:I8J32_015545"/>
<dbReference type="FunFam" id="3.30.310.50:FF:000001">
    <property type="entry name" value="Phosphoglucosamine mutase"/>
    <property type="match status" value="1"/>
</dbReference>
<gene>
    <name evidence="6 13" type="primary">glmM</name>
    <name evidence="13" type="ORF">I8J32_015545</name>
</gene>
<dbReference type="GO" id="GO:0006048">
    <property type="term" value="P:UDP-N-acetylglucosamine biosynthetic process"/>
    <property type="evidence" value="ECO:0007669"/>
    <property type="project" value="TreeGrafter"/>
</dbReference>
<feature type="binding site" evidence="6">
    <location>
        <position position="249"/>
    </location>
    <ligand>
        <name>Mg(2+)</name>
        <dbReference type="ChEBI" id="CHEBI:18420"/>
    </ligand>
</feature>
<dbReference type="FunFam" id="3.40.120.10:FF:000001">
    <property type="entry name" value="Phosphoglucosamine mutase"/>
    <property type="match status" value="1"/>
</dbReference>
<evidence type="ECO:0000259" key="11">
    <source>
        <dbReference type="Pfam" id="PF02879"/>
    </source>
</evidence>
<feature type="domain" description="Alpha-D-phosphohexomutase C-terminal" evidence="9">
    <location>
        <begin position="380"/>
        <end position="446"/>
    </location>
</feature>
<reference evidence="13 14" key="1">
    <citation type="submission" date="2021-03" db="EMBL/GenBank/DDBJ databases">
        <title>Lysobacter sp. nov. isolated from soil of gangwondo yeongwol, south Korea.</title>
        <authorList>
            <person name="Kim K.R."/>
            <person name="Kim K.H."/>
            <person name="Jeon C.O."/>
        </authorList>
    </citation>
    <scope>NUCLEOTIDE SEQUENCE [LARGE SCALE GENOMIC DNA]</scope>
    <source>
        <strain evidence="13 14">R19</strain>
    </source>
</reference>
<feature type="domain" description="Alpha-D-phosphohexomutase alpha/beta/alpha" evidence="12">
    <location>
        <begin position="264"/>
        <end position="370"/>
    </location>
</feature>
<evidence type="ECO:0000313" key="14">
    <source>
        <dbReference type="Proteomes" id="UP000639274"/>
    </source>
</evidence>
<dbReference type="NCBIfam" id="NF008139">
    <property type="entry name" value="PRK10887.1"/>
    <property type="match status" value="1"/>
</dbReference>
<keyword evidence="3 6" id="KW-0479">Metal-binding</keyword>
<feature type="binding site" evidence="6">
    <location>
        <position position="247"/>
    </location>
    <ligand>
        <name>Mg(2+)</name>
        <dbReference type="ChEBI" id="CHEBI:18420"/>
    </ligand>
</feature>
<comment type="function">
    <text evidence="6 8">Catalyzes the conversion of glucosamine-6-phosphate to glucosamine-1-phosphate.</text>
</comment>
<evidence type="ECO:0000256" key="4">
    <source>
        <dbReference type="ARBA" id="ARBA00022842"/>
    </source>
</evidence>
<dbReference type="PRINTS" id="PR00509">
    <property type="entry name" value="PGMPMM"/>
</dbReference>
<dbReference type="NCBIfam" id="TIGR01455">
    <property type="entry name" value="glmM"/>
    <property type="match status" value="1"/>
</dbReference>
<proteinExistence type="inferred from homology"/>
<dbReference type="Pfam" id="PF02878">
    <property type="entry name" value="PGM_PMM_I"/>
    <property type="match status" value="1"/>
</dbReference>
<keyword evidence="14" id="KW-1185">Reference proteome</keyword>
<comment type="cofactor">
    <cofactor evidence="6">
        <name>Mg(2+)</name>
        <dbReference type="ChEBI" id="CHEBI:18420"/>
    </cofactor>
    <text evidence="6">Binds 1 Mg(2+) ion per subunit.</text>
</comment>
<dbReference type="PANTHER" id="PTHR42946">
    <property type="entry name" value="PHOSPHOHEXOSE MUTASE"/>
    <property type="match status" value="1"/>
</dbReference>
<evidence type="ECO:0000256" key="5">
    <source>
        <dbReference type="ARBA" id="ARBA00023235"/>
    </source>
</evidence>
<dbReference type="EMBL" id="CP071518">
    <property type="protein sequence ID" value="QSX78094.1"/>
    <property type="molecule type" value="Genomic_DNA"/>
</dbReference>
<protein>
    <recommendedName>
        <fullName evidence="6 8">Phosphoglucosamine mutase</fullName>
        <ecNumber evidence="6 8">5.4.2.10</ecNumber>
    </recommendedName>
</protein>
<dbReference type="SUPFAM" id="SSF55957">
    <property type="entry name" value="Phosphoglucomutase, C-terminal domain"/>
    <property type="match status" value="1"/>
</dbReference>
<feature type="binding site" description="via phosphate group" evidence="6">
    <location>
        <position position="108"/>
    </location>
    <ligand>
        <name>Mg(2+)</name>
        <dbReference type="ChEBI" id="CHEBI:18420"/>
    </ligand>
</feature>
<dbReference type="InterPro" id="IPR006352">
    <property type="entry name" value="GlmM_bact"/>
</dbReference>
<dbReference type="CDD" id="cd05802">
    <property type="entry name" value="GlmM"/>
    <property type="match status" value="1"/>
</dbReference>
<dbReference type="AlphaFoldDB" id="A0A975ARN9"/>
<feature type="binding site" evidence="6">
    <location>
        <position position="251"/>
    </location>
    <ligand>
        <name>Mg(2+)</name>
        <dbReference type="ChEBI" id="CHEBI:18420"/>
    </ligand>
</feature>
<keyword evidence="5 6" id="KW-0413">Isomerase</keyword>
<evidence type="ECO:0000256" key="6">
    <source>
        <dbReference type="HAMAP-Rule" id="MF_01554"/>
    </source>
</evidence>
<dbReference type="GO" id="GO:0009252">
    <property type="term" value="P:peptidoglycan biosynthetic process"/>
    <property type="evidence" value="ECO:0007669"/>
    <property type="project" value="UniProtKB-ARBA"/>
</dbReference>
<dbReference type="InterPro" id="IPR036900">
    <property type="entry name" value="A-D-PHexomutase_C_sf"/>
</dbReference>
<evidence type="ECO:0000256" key="7">
    <source>
        <dbReference type="RuleBase" id="RU004326"/>
    </source>
</evidence>
<dbReference type="Pfam" id="PF00408">
    <property type="entry name" value="PGM_PMM_IV"/>
    <property type="match status" value="1"/>
</dbReference>
<evidence type="ECO:0000256" key="1">
    <source>
        <dbReference type="ARBA" id="ARBA00010231"/>
    </source>
</evidence>
<dbReference type="Pfam" id="PF02880">
    <property type="entry name" value="PGM_PMM_III"/>
    <property type="match status" value="1"/>
</dbReference>
<evidence type="ECO:0000256" key="2">
    <source>
        <dbReference type="ARBA" id="ARBA00022553"/>
    </source>
</evidence>
<dbReference type="RefSeq" id="WP_200613269.1">
    <property type="nucleotide sequence ID" value="NZ_CP071518.1"/>
</dbReference>
<dbReference type="GO" id="GO:0008966">
    <property type="term" value="F:phosphoglucosamine mutase activity"/>
    <property type="evidence" value="ECO:0007669"/>
    <property type="project" value="UniProtKB-UniRule"/>
</dbReference>
<dbReference type="InterPro" id="IPR005843">
    <property type="entry name" value="A-D-PHexomutase_C"/>
</dbReference>
<feature type="domain" description="Alpha-D-phosphohexomutase alpha/beta/alpha" evidence="11">
    <location>
        <begin position="163"/>
        <end position="260"/>
    </location>
</feature>
<evidence type="ECO:0000313" key="13">
    <source>
        <dbReference type="EMBL" id="QSX78094.1"/>
    </source>
</evidence>
<dbReference type="GO" id="GO:0005975">
    <property type="term" value="P:carbohydrate metabolic process"/>
    <property type="evidence" value="ECO:0007669"/>
    <property type="project" value="InterPro"/>
</dbReference>
<dbReference type="GO" id="GO:0004615">
    <property type="term" value="F:phosphomannomutase activity"/>
    <property type="evidence" value="ECO:0007669"/>
    <property type="project" value="TreeGrafter"/>
</dbReference>
<evidence type="ECO:0000256" key="3">
    <source>
        <dbReference type="ARBA" id="ARBA00022723"/>
    </source>
</evidence>
<name>A0A975ARN9_9GAMM</name>
<dbReference type="InterPro" id="IPR005841">
    <property type="entry name" value="Alpha-D-phosphohexomutase_SF"/>
</dbReference>
<comment type="catalytic activity">
    <reaction evidence="6 8">
        <text>alpha-D-glucosamine 1-phosphate = D-glucosamine 6-phosphate</text>
        <dbReference type="Rhea" id="RHEA:23424"/>
        <dbReference type="ChEBI" id="CHEBI:58516"/>
        <dbReference type="ChEBI" id="CHEBI:58725"/>
        <dbReference type="EC" id="5.4.2.10"/>
    </reaction>
</comment>
<feature type="active site" description="Phosphoserine intermediate" evidence="6">
    <location>
        <position position="108"/>
    </location>
</feature>
<keyword evidence="2 6" id="KW-0597">Phosphoprotein</keyword>
<dbReference type="HAMAP" id="MF_01554_B">
    <property type="entry name" value="GlmM_B"/>
    <property type="match status" value="1"/>
</dbReference>
<sequence length="453" mass="48152">MTRKYFGTDGIRGRVGEGPISADFVLRLGNAYGYALHRAYEGLRDWRKPHVIIGKDTRISNYMFEAALEAGLVAAGVDVELMGPMPTPAVAHLTRSMRADGGIVISASHNPHYDNGIKFFSAHGEKLDDATELAIESALEQPFSTVASERLGKAVRTRDALGRYIEACKNSVPHGFDLGGMRIVMDCANGATYQLGPLVLRELGARVDAIGVDPNGLNINDGVGSTHPEALAQRVRETGADLGIAFDGDGDRVMFVDGEGRVRDGDDLLYVLARDWKQTGRLAGPVVGTLMTNFGLEQALERDGIGFVRAKVGDRYVHQQLVAHGGVLGGEASGHMLCLDRTGTGDGIVSALQVLEVLRRRGIGLGEALQGLDRVPQKTVNVRYAVGAVQPAEAPSVLAALNAAQAAVAGRGRAFLRPSGTEPVVRVTVEADDDALMQNTLDALAQAVRDAAQ</sequence>
<organism evidence="13 14">
    <name type="scientific">Agrilutibacter solisilvae</name>
    <dbReference type="NCBI Taxonomy" id="2763317"/>
    <lineage>
        <taxon>Bacteria</taxon>
        <taxon>Pseudomonadati</taxon>
        <taxon>Pseudomonadota</taxon>
        <taxon>Gammaproteobacteria</taxon>
        <taxon>Lysobacterales</taxon>
        <taxon>Lysobacteraceae</taxon>
        <taxon>Agrilutibacter</taxon>
    </lineage>
</organism>
<dbReference type="GO" id="GO:0005829">
    <property type="term" value="C:cytosol"/>
    <property type="evidence" value="ECO:0007669"/>
    <property type="project" value="TreeGrafter"/>
</dbReference>
<dbReference type="Gene3D" id="3.40.120.10">
    <property type="entry name" value="Alpha-D-Glucose-1,6-Bisphosphate, subunit A, domain 3"/>
    <property type="match status" value="3"/>
</dbReference>